<gene>
    <name evidence="2" type="ORF">GCM10011571_35510</name>
</gene>
<comment type="caution">
    <text evidence="2">The sequence shown here is derived from an EMBL/GenBank/DDBJ whole genome shotgun (WGS) entry which is preliminary data.</text>
</comment>
<dbReference type="AlphaFoldDB" id="A0A8J2VHQ1"/>
<dbReference type="EMBL" id="BMHQ01000028">
    <property type="protein sequence ID" value="GGE30200.1"/>
    <property type="molecule type" value="Genomic_DNA"/>
</dbReference>
<accession>A0A8J2VHQ1</accession>
<organism evidence="2 3">
    <name type="scientific">Marinithermofilum abyssi</name>
    <dbReference type="NCBI Taxonomy" id="1571185"/>
    <lineage>
        <taxon>Bacteria</taxon>
        <taxon>Bacillati</taxon>
        <taxon>Bacillota</taxon>
        <taxon>Bacilli</taxon>
        <taxon>Bacillales</taxon>
        <taxon>Thermoactinomycetaceae</taxon>
        <taxon>Marinithermofilum</taxon>
    </lineage>
</organism>
<name>A0A8J2VHQ1_9BACL</name>
<feature type="transmembrane region" description="Helical" evidence="1">
    <location>
        <begin position="38"/>
        <end position="57"/>
    </location>
</feature>
<evidence type="ECO:0000313" key="3">
    <source>
        <dbReference type="Proteomes" id="UP000625210"/>
    </source>
</evidence>
<protein>
    <submittedName>
        <fullName evidence="2">Uncharacterized protein</fullName>
    </submittedName>
</protein>
<sequence length="139" mass="14794">MKLFTIILGSVAFICALIYSYANCVYLFQSTGSYTGWAAYVASLMVGIVAIQGAIIIISNRMKSISPGIFSWVAVVMGIAYATWGNVSRGWDYGVTGIFVAIGISSSLVITAVILAGQITQVLTKQPSENNDRPKGSRA</sequence>
<evidence type="ECO:0000256" key="1">
    <source>
        <dbReference type="SAM" id="Phobius"/>
    </source>
</evidence>
<proteinExistence type="predicted"/>
<keyword evidence="1" id="KW-0472">Membrane</keyword>
<dbReference type="Proteomes" id="UP000625210">
    <property type="component" value="Unassembled WGS sequence"/>
</dbReference>
<evidence type="ECO:0000313" key="2">
    <source>
        <dbReference type="EMBL" id="GGE30200.1"/>
    </source>
</evidence>
<feature type="transmembrane region" description="Helical" evidence="1">
    <location>
        <begin position="93"/>
        <end position="116"/>
    </location>
</feature>
<reference evidence="2" key="2">
    <citation type="submission" date="2020-09" db="EMBL/GenBank/DDBJ databases">
        <authorList>
            <person name="Sun Q."/>
            <person name="Zhou Y."/>
        </authorList>
    </citation>
    <scope>NUCLEOTIDE SEQUENCE</scope>
    <source>
        <strain evidence="2">CGMCC 1.15179</strain>
    </source>
</reference>
<reference evidence="2" key="1">
    <citation type="journal article" date="2014" name="Int. J. Syst. Evol. Microbiol.">
        <title>Complete genome sequence of Corynebacterium casei LMG S-19264T (=DSM 44701T), isolated from a smear-ripened cheese.</title>
        <authorList>
            <consortium name="US DOE Joint Genome Institute (JGI-PGF)"/>
            <person name="Walter F."/>
            <person name="Albersmeier A."/>
            <person name="Kalinowski J."/>
            <person name="Ruckert C."/>
        </authorList>
    </citation>
    <scope>NUCLEOTIDE SEQUENCE</scope>
    <source>
        <strain evidence="2">CGMCC 1.15179</strain>
    </source>
</reference>
<dbReference type="RefSeq" id="WP_188649195.1">
    <property type="nucleotide sequence ID" value="NZ_BMHQ01000028.1"/>
</dbReference>
<feature type="transmembrane region" description="Helical" evidence="1">
    <location>
        <begin position="69"/>
        <end position="87"/>
    </location>
</feature>
<keyword evidence="3" id="KW-1185">Reference proteome</keyword>
<keyword evidence="1" id="KW-1133">Transmembrane helix</keyword>
<keyword evidence="1" id="KW-0812">Transmembrane</keyword>